<keyword evidence="24" id="KW-0238">DNA-binding</keyword>
<evidence type="ECO:0000256" key="39">
    <source>
        <dbReference type="ARBA" id="ARBA00070974"/>
    </source>
</evidence>
<keyword evidence="18 41" id="KW-0863">Zinc-finger</keyword>
<evidence type="ECO:0000256" key="10">
    <source>
        <dbReference type="ARBA" id="ARBA00004606"/>
    </source>
</evidence>
<sequence length="735" mass="81532">MEPVAAHSCHLLQQLHEQRIQGLLCDCMLVVKGVCFKAHKNVLAAFSQYFRSLFQNSSGQKNDVFHLDIKNVSGIGQILDFMYTSQLDLNQDNVQVMLDIAQCLQVQNVLNLCHTFLKSTTVEPPAGMPCSSAFSLQSALTPDTSCVISENYSPHLLQECSADVRHSKVADEPPSQAPPSVHLHHPAGDTSKQASDTLDSSCTELPFKQPNYYYKLRNLYSKQYYKQATCPSHERLIGQPFTVSPSADLTAAVENQPCAVTHSECTLQSSEHLPPNFLAQPLSEPAPDPESDSTCQQPTRQMRLKKAIHLKKLNFLKSQKSAEQTSEPKPDEGVTKRIDSASENTTERASGQSAEEKEGDELVSSAGFNCSTDTERPEELGAPEDPAQEPQSQRQHACELCGKPFKHPSNLELHRRSHTGEKPFECNICGKHFSQAGNLQTHLRRHSGEKPYICEVCGKRFAASGDVQRHIVIHSGEKPHLCDICGRGFSNFSNLKEHKKTHTADKVFTCDECGKSFNMQRKLVKHRIRHTGERPYSCSACGGSLGSPGTMVKLGNNFAEKGTKQALLEDGFDTIPLMTPLDVNQLQFPPPDKVVVKTKTEYEPDRQKGKGRVHKIAEFTVSVTDSMSERFKVSVLVFIALAFLTCVVFLVVYKVYKYERLCPDGFILKNAQCVPNGLAAYYAEQGPHSPDKFYAAVNHYDLAKQSTARSVSPWVSVLSEEQLSEQDTEAAEKSA</sequence>
<dbReference type="GO" id="GO:0048268">
    <property type="term" value="P:clathrin coat assembly"/>
    <property type="evidence" value="ECO:0007669"/>
    <property type="project" value="InterPro"/>
</dbReference>
<dbReference type="GO" id="GO:0032585">
    <property type="term" value="C:multivesicular body membrane"/>
    <property type="evidence" value="ECO:0007669"/>
    <property type="project" value="UniProtKB-SubCell"/>
</dbReference>
<dbReference type="FunFam" id="3.30.160.60:FF:000166">
    <property type="entry name" value="Zinc finger and BTB domain-containing 49"/>
    <property type="match status" value="1"/>
</dbReference>
<evidence type="ECO:0000256" key="40">
    <source>
        <dbReference type="ARBA" id="ARBA00078459"/>
    </source>
</evidence>
<accession>A0A7J8JX86</accession>
<feature type="domain" description="C2H2-type" evidence="45">
    <location>
        <begin position="424"/>
        <end position="451"/>
    </location>
</feature>
<evidence type="ECO:0000256" key="11">
    <source>
        <dbReference type="ARBA" id="ARBA00006991"/>
    </source>
</evidence>
<evidence type="ECO:0000256" key="1">
    <source>
        <dbReference type="ARBA" id="ARBA00004123"/>
    </source>
</evidence>
<evidence type="ECO:0000313" key="46">
    <source>
        <dbReference type="EMBL" id="KAF6500732.1"/>
    </source>
</evidence>
<evidence type="ECO:0000256" key="28">
    <source>
        <dbReference type="ARBA" id="ARBA00023228"/>
    </source>
</evidence>
<evidence type="ECO:0000256" key="9">
    <source>
        <dbReference type="ARBA" id="ARBA00004565"/>
    </source>
</evidence>
<dbReference type="PANTHER" id="PTHR28546:SF3">
    <property type="entry name" value="NEURONAL VESICLE TRAFFICKING-ASSOCIATED PROTEIN 1"/>
    <property type="match status" value="1"/>
</dbReference>
<evidence type="ECO:0000256" key="7">
    <source>
        <dbReference type="ARBA" id="ARBA00004333"/>
    </source>
</evidence>
<dbReference type="FunFam" id="3.30.710.10:FF:000048">
    <property type="entry name" value="zinc finger and BTB domain-containing protein 17"/>
    <property type="match status" value="1"/>
</dbReference>
<evidence type="ECO:0000256" key="34">
    <source>
        <dbReference type="ARBA" id="ARBA00040239"/>
    </source>
</evidence>
<dbReference type="Gene3D" id="3.30.710.10">
    <property type="entry name" value="Potassium Channel Kv1.1, Chain A"/>
    <property type="match status" value="1"/>
</dbReference>
<feature type="transmembrane region" description="Helical" evidence="43">
    <location>
        <begin position="633"/>
        <end position="653"/>
    </location>
</feature>
<keyword evidence="19" id="KW-0862">Zinc</keyword>
<keyword evidence="22" id="KW-0805">Transcription regulation</keyword>
<evidence type="ECO:0000256" key="19">
    <source>
        <dbReference type="ARBA" id="ARBA00022833"/>
    </source>
</evidence>
<keyword evidence="47" id="KW-1185">Reference proteome</keyword>
<keyword evidence="26" id="KW-0010">Activator</keyword>
<proteinExistence type="inferred from homology"/>
<dbReference type="GO" id="GO:0045893">
    <property type="term" value="P:positive regulation of DNA-templated transcription"/>
    <property type="evidence" value="ECO:0007669"/>
    <property type="project" value="UniProtKB-ARBA"/>
</dbReference>
<protein>
    <recommendedName>
        <fullName evidence="34">Neuronal vesicle trafficking-associated protein 1</fullName>
    </recommendedName>
    <alternativeName>
        <fullName evidence="35">Neuron-enriched endosomal protein of 21 kDa</fullName>
    </alternativeName>
    <alternativeName>
        <fullName evidence="36">Neuron-specific protein family member 1</fullName>
    </alternativeName>
    <alternativeName>
        <fullName evidence="39">Zinc finger and BTB domain-containing protein 49</fullName>
    </alternativeName>
    <alternativeName>
        <fullName evidence="40">Zinc finger protein 509</fullName>
    </alternativeName>
</protein>
<dbReference type="SUPFAM" id="SSF54695">
    <property type="entry name" value="POZ domain"/>
    <property type="match status" value="1"/>
</dbReference>
<evidence type="ECO:0000256" key="15">
    <source>
        <dbReference type="ARBA" id="ARBA00022723"/>
    </source>
</evidence>
<dbReference type="InterPro" id="IPR036236">
    <property type="entry name" value="Znf_C2H2_sf"/>
</dbReference>
<dbReference type="Gene3D" id="3.30.160.60">
    <property type="entry name" value="Classic Zinc Finger"/>
    <property type="match status" value="5"/>
</dbReference>
<dbReference type="GO" id="GO:0005634">
    <property type="term" value="C:nucleus"/>
    <property type="evidence" value="ECO:0007669"/>
    <property type="project" value="UniProtKB-SubCell"/>
</dbReference>
<keyword evidence="32" id="KW-0968">Cytoplasmic vesicle</keyword>
<evidence type="ECO:0000256" key="14">
    <source>
        <dbReference type="ARBA" id="ARBA00022692"/>
    </source>
</evidence>
<keyword evidence="28" id="KW-0458">Lysosome</keyword>
<evidence type="ECO:0000256" key="27">
    <source>
        <dbReference type="ARBA" id="ARBA00023163"/>
    </source>
</evidence>
<evidence type="ECO:0000256" key="20">
    <source>
        <dbReference type="ARBA" id="ARBA00022968"/>
    </source>
</evidence>
<dbReference type="GO" id="GO:0043202">
    <property type="term" value="C:lysosomal lumen"/>
    <property type="evidence" value="ECO:0007669"/>
    <property type="project" value="UniProtKB-SubCell"/>
</dbReference>
<keyword evidence="15" id="KW-0479">Metal-binding</keyword>
<evidence type="ECO:0000256" key="12">
    <source>
        <dbReference type="ARBA" id="ARBA00007767"/>
    </source>
</evidence>
<evidence type="ECO:0000259" key="45">
    <source>
        <dbReference type="PROSITE" id="PS50157"/>
    </source>
</evidence>
<evidence type="ECO:0000256" key="26">
    <source>
        <dbReference type="ARBA" id="ARBA00023159"/>
    </source>
</evidence>
<feature type="domain" description="C2H2-type" evidence="45">
    <location>
        <begin position="508"/>
        <end position="535"/>
    </location>
</feature>
<evidence type="ECO:0000256" key="36">
    <source>
        <dbReference type="ARBA" id="ARBA00042477"/>
    </source>
</evidence>
<feature type="domain" description="BTB" evidence="44">
    <location>
        <begin position="25"/>
        <end position="91"/>
    </location>
</feature>
<evidence type="ECO:0000256" key="42">
    <source>
        <dbReference type="SAM" id="MobiDB-lite"/>
    </source>
</evidence>
<keyword evidence="14 43" id="KW-0812">Transmembrane</keyword>
<dbReference type="GO" id="GO:0016197">
    <property type="term" value="P:endosomal transport"/>
    <property type="evidence" value="ECO:0007669"/>
    <property type="project" value="TreeGrafter"/>
</dbReference>
<dbReference type="PROSITE" id="PS50097">
    <property type="entry name" value="BTB"/>
    <property type="match status" value="1"/>
</dbReference>
<dbReference type="GO" id="GO:0031901">
    <property type="term" value="C:early endosome membrane"/>
    <property type="evidence" value="ECO:0007669"/>
    <property type="project" value="UniProtKB-SubCell"/>
</dbReference>
<comment type="similarity">
    <text evidence="11">Belongs to the krueppel C2H2-type zinc-finger protein family.</text>
</comment>
<evidence type="ECO:0000256" key="37">
    <source>
        <dbReference type="ARBA" id="ARBA00045207"/>
    </source>
</evidence>
<dbReference type="FunFam" id="3.30.160.60:FF:001338">
    <property type="entry name" value="Zinc finger and BTB domain-containing protein 49"/>
    <property type="match status" value="1"/>
</dbReference>
<dbReference type="FunFam" id="3.30.160.60:FF:001123">
    <property type="entry name" value="Zinc finger and BTB domain-containing protein 49"/>
    <property type="match status" value="1"/>
</dbReference>
<feature type="domain" description="C2H2-type" evidence="45">
    <location>
        <begin position="452"/>
        <end position="479"/>
    </location>
</feature>
<evidence type="ECO:0000256" key="5">
    <source>
        <dbReference type="ARBA" id="ARBA00004227"/>
    </source>
</evidence>
<reference evidence="46 47" key="1">
    <citation type="journal article" date="2020" name="Nature">
        <title>Six reference-quality genomes reveal evolution of bat adaptations.</title>
        <authorList>
            <person name="Jebb D."/>
            <person name="Huang Z."/>
            <person name="Pippel M."/>
            <person name="Hughes G.M."/>
            <person name="Lavrichenko K."/>
            <person name="Devanna P."/>
            <person name="Winkler S."/>
            <person name="Jermiin L.S."/>
            <person name="Skirmuntt E.C."/>
            <person name="Katzourakis A."/>
            <person name="Burkitt-Gray L."/>
            <person name="Ray D.A."/>
            <person name="Sullivan K.A.M."/>
            <person name="Roscito J.G."/>
            <person name="Kirilenko B.M."/>
            <person name="Davalos L.M."/>
            <person name="Corthals A.P."/>
            <person name="Power M.L."/>
            <person name="Jones G."/>
            <person name="Ransome R.D."/>
            <person name="Dechmann D.K.N."/>
            <person name="Locatelli A.G."/>
            <person name="Puechmaille S.J."/>
            <person name="Fedrigo O."/>
            <person name="Jarvis E.D."/>
            <person name="Hiller M."/>
            <person name="Vernes S.C."/>
            <person name="Myers E.W."/>
            <person name="Teeling E.C."/>
        </authorList>
    </citation>
    <scope>NUCLEOTIDE SEQUENCE [LARGE SCALE GENOMIC DNA]</scope>
    <source>
        <strain evidence="46">MMolMol1</strain>
        <tissue evidence="46">Muscle</tissue>
    </source>
</reference>
<dbReference type="FunFam" id="3.30.160.60:FF:000927">
    <property type="entry name" value="Zinc finger and BTB domain-containing protein 49"/>
    <property type="match status" value="1"/>
</dbReference>
<keyword evidence="25 43" id="KW-0472">Membrane</keyword>
<evidence type="ECO:0000256" key="8">
    <source>
        <dbReference type="ARBA" id="ARBA00004414"/>
    </source>
</evidence>
<evidence type="ECO:0000256" key="25">
    <source>
        <dbReference type="ARBA" id="ARBA00023136"/>
    </source>
</evidence>
<feature type="region of interest" description="Disordered" evidence="42">
    <location>
        <begin position="315"/>
        <end position="397"/>
    </location>
</feature>
<keyword evidence="13" id="KW-0963">Cytoplasm</keyword>
<dbReference type="FunCoup" id="A0A7J8JX86">
    <property type="interactions" value="2941"/>
</dbReference>
<evidence type="ECO:0000256" key="41">
    <source>
        <dbReference type="PROSITE-ProRule" id="PRU00042"/>
    </source>
</evidence>
<dbReference type="AlphaFoldDB" id="A0A7J8JX86"/>
<evidence type="ECO:0000256" key="22">
    <source>
        <dbReference type="ARBA" id="ARBA00023015"/>
    </source>
</evidence>
<evidence type="ECO:0000256" key="18">
    <source>
        <dbReference type="ARBA" id="ARBA00022771"/>
    </source>
</evidence>
<dbReference type="SMART" id="SM00225">
    <property type="entry name" value="BTB"/>
    <property type="match status" value="1"/>
</dbReference>
<dbReference type="InterPro" id="IPR009431">
    <property type="entry name" value="NSG"/>
</dbReference>
<dbReference type="PANTHER" id="PTHR28546">
    <property type="entry name" value="NEURONAL VESICLE TRAFFICKING-ASSOCIATED PROTEIN 2-RELATED"/>
    <property type="match status" value="1"/>
</dbReference>
<dbReference type="Pfam" id="PF00096">
    <property type="entry name" value="zf-C2H2"/>
    <property type="match status" value="4"/>
</dbReference>
<dbReference type="GO" id="GO:0030425">
    <property type="term" value="C:dendrite"/>
    <property type="evidence" value="ECO:0007669"/>
    <property type="project" value="UniProtKB-SubCell"/>
</dbReference>
<keyword evidence="30" id="KW-0966">Cell projection</keyword>
<feature type="compositionally biased region" description="Polar residues" evidence="42">
    <location>
        <begin position="316"/>
        <end position="325"/>
    </location>
</feature>
<dbReference type="InterPro" id="IPR013087">
    <property type="entry name" value="Znf_C2H2_type"/>
</dbReference>
<comment type="similarity">
    <text evidence="12">Belongs to the NSG family.</text>
</comment>
<dbReference type="SUPFAM" id="SSF57667">
    <property type="entry name" value="beta-beta-alpha zinc fingers"/>
    <property type="match status" value="3"/>
</dbReference>
<organism evidence="46 47">
    <name type="scientific">Molossus molossus</name>
    <name type="common">Pallas' mastiff bat</name>
    <name type="synonym">Vespertilio molossus</name>
    <dbReference type="NCBI Taxonomy" id="27622"/>
    <lineage>
        <taxon>Eukaryota</taxon>
        <taxon>Metazoa</taxon>
        <taxon>Chordata</taxon>
        <taxon>Craniata</taxon>
        <taxon>Vertebrata</taxon>
        <taxon>Euteleostomi</taxon>
        <taxon>Mammalia</taxon>
        <taxon>Eutheria</taxon>
        <taxon>Laurasiatheria</taxon>
        <taxon>Chiroptera</taxon>
        <taxon>Yangochiroptera</taxon>
        <taxon>Molossidae</taxon>
        <taxon>Molossus</taxon>
    </lineage>
</organism>
<dbReference type="CDD" id="cd18233">
    <property type="entry name" value="BTB_POZ_ZBTB49"/>
    <property type="match status" value="1"/>
</dbReference>
<evidence type="ECO:0000313" key="47">
    <source>
        <dbReference type="Proteomes" id="UP000550707"/>
    </source>
</evidence>
<feature type="compositionally biased region" description="Polar residues" evidence="42">
    <location>
        <begin position="341"/>
        <end position="353"/>
    </location>
</feature>
<comment type="caution">
    <text evidence="46">The sequence shown here is derived from an EMBL/GenBank/DDBJ whole genome shotgun (WGS) entry which is preliminary data.</text>
</comment>
<evidence type="ECO:0000256" key="13">
    <source>
        <dbReference type="ARBA" id="ARBA00022490"/>
    </source>
</evidence>
<dbReference type="EMBL" id="JACASF010000001">
    <property type="protein sequence ID" value="KAF6500732.1"/>
    <property type="molecule type" value="Genomic_DNA"/>
</dbReference>
<evidence type="ECO:0000256" key="16">
    <source>
        <dbReference type="ARBA" id="ARBA00022737"/>
    </source>
</evidence>
<dbReference type="InParanoid" id="A0A7J8JX86"/>
<dbReference type="FunFam" id="3.30.160.60:FF:000835">
    <property type="entry name" value="Zinc finger and BTB domain-containing protein 49"/>
    <property type="match status" value="1"/>
</dbReference>
<feature type="domain" description="C2H2-type" evidence="45">
    <location>
        <begin position="396"/>
        <end position="423"/>
    </location>
</feature>
<comment type="subcellular location">
    <subcellularLocation>
        <location evidence="6">Cell projection</location>
        <location evidence="6">Dendrite</location>
    </subcellularLocation>
    <subcellularLocation>
        <location evidence="3">Cytoplasmic vesicle membrane</location>
    </subcellularLocation>
    <subcellularLocation>
        <location evidence="2">Early endosome membrane</location>
    </subcellularLocation>
    <subcellularLocation>
        <location evidence="7">Endosome</location>
        <location evidence="7">Multivesicular body membrane</location>
    </subcellularLocation>
    <subcellularLocation>
        <location evidence="33">Golgi apparatus</location>
        <location evidence="33">Golgi stack membrane</location>
    </subcellularLocation>
    <subcellularLocation>
        <location evidence="4">Golgi apparatus</location>
        <location evidence="4">trans-Golgi network membrane</location>
    </subcellularLocation>
    <subcellularLocation>
        <location evidence="8">Late endosome membrane</location>
    </subcellularLocation>
    <subcellularLocation>
        <location evidence="5">Lysosome lumen</location>
    </subcellularLocation>
    <subcellularLocation>
        <location evidence="10">Membrane</location>
        <topology evidence="10">Single-pass type II membrane protein</topology>
    </subcellularLocation>
    <subcellularLocation>
        <location evidence="1">Nucleus</location>
    </subcellularLocation>
    <subcellularLocation>
        <location evidence="9">Recycling endosome membrane</location>
    </subcellularLocation>
</comment>
<dbReference type="SMART" id="SM00355">
    <property type="entry name" value="ZnF_C2H2"/>
    <property type="match status" value="5"/>
</dbReference>
<dbReference type="GO" id="GO:0032051">
    <property type="term" value="F:clathrin light chain binding"/>
    <property type="evidence" value="ECO:0007669"/>
    <property type="project" value="InterPro"/>
</dbReference>
<evidence type="ECO:0000256" key="43">
    <source>
        <dbReference type="SAM" id="Phobius"/>
    </source>
</evidence>
<keyword evidence="27" id="KW-0804">Transcription</keyword>
<evidence type="ECO:0000256" key="24">
    <source>
        <dbReference type="ARBA" id="ARBA00023125"/>
    </source>
</evidence>
<dbReference type="GO" id="GO:0032580">
    <property type="term" value="C:Golgi cisterna membrane"/>
    <property type="evidence" value="ECO:0007669"/>
    <property type="project" value="UniProtKB-SubCell"/>
</dbReference>
<evidence type="ECO:0000256" key="38">
    <source>
        <dbReference type="ARBA" id="ARBA00056132"/>
    </source>
</evidence>
<evidence type="ECO:0000256" key="31">
    <source>
        <dbReference type="ARBA" id="ARBA00023306"/>
    </source>
</evidence>
<dbReference type="PROSITE" id="PS50157">
    <property type="entry name" value="ZINC_FINGER_C2H2_2"/>
    <property type="match status" value="5"/>
</dbReference>
<dbReference type="Pfam" id="PF06387">
    <property type="entry name" value="Calcyon"/>
    <property type="match status" value="1"/>
</dbReference>
<evidence type="ECO:0000256" key="21">
    <source>
        <dbReference type="ARBA" id="ARBA00022989"/>
    </source>
</evidence>
<dbReference type="Pfam" id="PF00651">
    <property type="entry name" value="BTB"/>
    <property type="match status" value="1"/>
</dbReference>
<dbReference type="InterPro" id="IPR000210">
    <property type="entry name" value="BTB/POZ_dom"/>
</dbReference>
<feature type="compositionally biased region" description="Polar residues" evidence="42">
    <location>
        <begin position="190"/>
        <end position="200"/>
    </location>
</feature>
<dbReference type="GO" id="GO:0003677">
    <property type="term" value="F:DNA binding"/>
    <property type="evidence" value="ECO:0007669"/>
    <property type="project" value="UniProtKB-KW"/>
</dbReference>
<evidence type="ECO:0000259" key="44">
    <source>
        <dbReference type="PROSITE" id="PS50097"/>
    </source>
</evidence>
<gene>
    <name evidence="46" type="ORF">HJG59_007790</name>
</gene>
<dbReference type="GO" id="GO:0055038">
    <property type="term" value="C:recycling endosome membrane"/>
    <property type="evidence" value="ECO:0007669"/>
    <property type="project" value="UniProtKB-SubCell"/>
</dbReference>
<name>A0A7J8JX86_MOLMO</name>
<evidence type="ECO:0000256" key="6">
    <source>
        <dbReference type="ARBA" id="ARBA00004279"/>
    </source>
</evidence>
<dbReference type="Proteomes" id="UP000550707">
    <property type="component" value="Unassembled WGS sequence"/>
</dbReference>
<keyword evidence="29" id="KW-0539">Nucleus</keyword>
<evidence type="ECO:0000256" key="33">
    <source>
        <dbReference type="ARBA" id="ARBA00037859"/>
    </source>
</evidence>
<dbReference type="InterPro" id="IPR011333">
    <property type="entry name" value="SKP1/BTB/POZ_sf"/>
</dbReference>
<keyword evidence="17" id="KW-0967">Endosome</keyword>
<dbReference type="Pfam" id="PF13912">
    <property type="entry name" value="zf-C2H2_6"/>
    <property type="match status" value="1"/>
</dbReference>
<evidence type="ECO:0000256" key="2">
    <source>
        <dbReference type="ARBA" id="ARBA00004146"/>
    </source>
</evidence>
<feature type="region of interest" description="Disordered" evidence="42">
    <location>
        <begin position="273"/>
        <end position="301"/>
    </location>
</feature>
<evidence type="ECO:0000256" key="4">
    <source>
        <dbReference type="ARBA" id="ARBA00004198"/>
    </source>
</evidence>
<keyword evidence="31" id="KW-0131">Cell cycle</keyword>
<keyword evidence="21 43" id="KW-1133">Transmembrane helix</keyword>
<keyword evidence="16" id="KW-0677">Repeat</keyword>
<feature type="domain" description="C2H2-type" evidence="45">
    <location>
        <begin position="480"/>
        <end position="507"/>
    </location>
</feature>
<evidence type="ECO:0000256" key="17">
    <source>
        <dbReference type="ARBA" id="ARBA00022753"/>
    </source>
</evidence>
<evidence type="ECO:0000256" key="3">
    <source>
        <dbReference type="ARBA" id="ARBA00004156"/>
    </source>
</evidence>
<evidence type="ECO:0000256" key="30">
    <source>
        <dbReference type="ARBA" id="ARBA00023273"/>
    </source>
</evidence>
<feature type="compositionally biased region" description="Basic and acidic residues" evidence="42">
    <location>
        <begin position="326"/>
        <end position="340"/>
    </location>
</feature>
<keyword evidence="23" id="KW-0333">Golgi apparatus</keyword>
<keyword evidence="20" id="KW-0735">Signal-anchor</keyword>
<evidence type="ECO:0000256" key="29">
    <source>
        <dbReference type="ARBA" id="ARBA00023242"/>
    </source>
</evidence>
<dbReference type="PROSITE" id="PS00028">
    <property type="entry name" value="ZINC_FINGER_C2H2_1"/>
    <property type="match status" value="5"/>
</dbReference>
<evidence type="ECO:0000256" key="35">
    <source>
        <dbReference type="ARBA" id="ARBA00041410"/>
    </source>
</evidence>
<evidence type="ECO:0000256" key="23">
    <source>
        <dbReference type="ARBA" id="ARBA00023034"/>
    </source>
</evidence>
<feature type="region of interest" description="Disordered" evidence="42">
    <location>
        <begin position="165"/>
        <end position="200"/>
    </location>
</feature>
<comment type="function">
    <text evidence="38">Transcription factor. Inhibits cell proliferation by activating either CDKN1A/p21 transcription or RB1 transcription.</text>
</comment>
<comment type="function">
    <text evidence="37">Plays a role in the recycling mechanism in neurons of multiple receptors, including AMPAR, APP and L1CAM and acts at the level of early endosomes to promote sorting of receptors toward a recycling pathway. Regulates sorting and recycling of GRIA2 through interaction with GRIP1 and then contributes to the regulation of synaptic transmission and plasticity by affecting the recycling and targeting of AMPA receptors to the synapse. Is required for faithful sorting of L1CAM to axons by facilitating trafficking from somatodendritic early endosome or the recycling endosome. In an other hand, induces apoptosis via the activation of CASP3 in response to DNA damage.</text>
</comment>
<evidence type="ECO:0000256" key="32">
    <source>
        <dbReference type="ARBA" id="ARBA00023329"/>
    </source>
</evidence>
<dbReference type="GO" id="GO:0008270">
    <property type="term" value="F:zinc ion binding"/>
    <property type="evidence" value="ECO:0007669"/>
    <property type="project" value="UniProtKB-KW"/>
</dbReference>